<evidence type="ECO:0000256" key="1">
    <source>
        <dbReference type="SAM" id="SignalP"/>
    </source>
</evidence>
<dbReference type="InParanoid" id="B0D6I6"/>
<dbReference type="EMBL" id="DS547098">
    <property type="protein sequence ID" value="EDR09961.1"/>
    <property type="molecule type" value="Genomic_DNA"/>
</dbReference>
<proteinExistence type="predicted"/>
<gene>
    <name evidence="2" type="ORF">LACBIDRAFT_325872</name>
</gene>
<organism evidence="3">
    <name type="scientific">Laccaria bicolor (strain S238N-H82 / ATCC MYA-4686)</name>
    <name type="common">Bicoloured deceiver</name>
    <name type="synonym">Laccaria laccata var. bicolor</name>
    <dbReference type="NCBI Taxonomy" id="486041"/>
    <lineage>
        <taxon>Eukaryota</taxon>
        <taxon>Fungi</taxon>
        <taxon>Dikarya</taxon>
        <taxon>Basidiomycota</taxon>
        <taxon>Agaricomycotina</taxon>
        <taxon>Agaricomycetes</taxon>
        <taxon>Agaricomycetidae</taxon>
        <taxon>Agaricales</taxon>
        <taxon>Agaricineae</taxon>
        <taxon>Hydnangiaceae</taxon>
        <taxon>Laccaria</taxon>
    </lineage>
</organism>
<dbReference type="GeneID" id="6074895"/>
<sequence length="386" mass="42303">MPGLAFAPLVHSLPSLPLLELLTMTLFPLSLSLSLLPQEPPIRRRPELKEPKAKLVLPGGSSRSCRPAGVFKSDGNPLAAAGRAVYGPFIGLDVEEGRSRYEVLQAVDALTGEICILRPDERTVPLITPGSLNAMPVTLRCLVLPTDDPESSSFVTRIDGDHLVHHSNGTKIIESVRLDGTDVRISRIKGDCLVSQLSIAGSYLHILAQTPGGLAVHTSTDIHSALEEDSGHLRNELVLPGRKDALWKKDEAWTKIARVVEGRVPNPSALGEAQEFDLYSPDEVKVTTIDLVYLLKWTPDDAIWSPIPIFLVRGEYTELEIFSASQSQHVLLLGQPGIGKTVYLMYSLLRRLIAGLPTIFAKSPINRYIFLDSGVYWIPHDSFAMS</sequence>
<dbReference type="OrthoDB" id="2340858at2759"/>
<feature type="signal peptide" evidence="1">
    <location>
        <begin position="1"/>
        <end position="32"/>
    </location>
</feature>
<dbReference type="AlphaFoldDB" id="B0D6I6"/>
<name>B0D6I6_LACBS</name>
<feature type="chain" id="PRO_5002749119" evidence="1">
    <location>
        <begin position="33"/>
        <end position="386"/>
    </location>
</feature>
<protein>
    <submittedName>
        <fullName evidence="2">Predicted protein</fullName>
    </submittedName>
</protein>
<accession>B0D6I6</accession>
<evidence type="ECO:0000313" key="3">
    <source>
        <dbReference type="Proteomes" id="UP000001194"/>
    </source>
</evidence>
<dbReference type="RefSeq" id="XP_001879346.1">
    <property type="nucleotide sequence ID" value="XM_001879311.1"/>
</dbReference>
<reference evidence="2 3" key="1">
    <citation type="journal article" date="2008" name="Nature">
        <title>The genome of Laccaria bicolor provides insights into mycorrhizal symbiosis.</title>
        <authorList>
            <person name="Martin F."/>
            <person name="Aerts A."/>
            <person name="Ahren D."/>
            <person name="Brun A."/>
            <person name="Danchin E.G.J."/>
            <person name="Duchaussoy F."/>
            <person name="Gibon J."/>
            <person name="Kohler A."/>
            <person name="Lindquist E."/>
            <person name="Pereda V."/>
            <person name="Salamov A."/>
            <person name="Shapiro H.J."/>
            <person name="Wuyts J."/>
            <person name="Blaudez D."/>
            <person name="Buee M."/>
            <person name="Brokstein P."/>
            <person name="Canbaeck B."/>
            <person name="Cohen D."/>
            <person name="Courty P.E."/>
            <person name="Coutinho P.M."/>
            <person name="Delaruelle C."/>
            <person name="Detter J.C."/>
            <person name="Deveau A."/>
            <person name="DiFazio S."/>
            <person name="Duplessis S."/>
            <person name="Fraissinet-Tachet L."/>
            <person name="Lucic E."/>
            <person name="Frey-Klett P."/>
            <person name="Fourrey C."/>
            <person name="Feussner I."/>
            <person name="Gay G."/>
            <person name="Grimwood J."/>
            <person name="Hoegger P.J."/>
            <person name="Jain P."/>
            <person name="Kilaru S."/>
            <person name="Labbe J."/>
            <person name="Lin Y.C."/>
            <person name="Legue V."/>
            <person name="Le Tacon F."/>
            <person name="Marmeisse R."/>
            <person name="Melayah D."/>
            <person name="Montanini B."/>
            <person name="Muratet M."/>
            <person name="Nehls U."/>
            <person name="Niculita-Hirzel H."/>
            <person name="Oudot-Le Secq M.P."/>
            <person name="Peter M."/>
            <person name="Quesneville H."/>
            <person name="Rajashekar B."/>
            <person name="Reich M."/>
            <person name="Rouhier N."/>
            <person name="Schmutz J."/>
            <person name="Yin T."/>
            <person name="Chalot M."/>
            <person name="Henrissat B."/>
            <person name="Kuees U."/>
            <person name="Lucas S."/>
            <person name="Van de Peer Y."/>
            <person name="Podila G.K."/>
            <person name="Polle A."/>
            <person name="Pukkila P.J."/>
            <person name="Richardson P.M."/>
            <person name="Rouze P."/>
            <person name="Sanders I.R."/>
            <person name="Stajich J.E."/>
            <person name="Tunlid A."/>
            <person name="Tuskan G."/>
            <person name="Grigoriev I.V."/>
        </authorList>
    </citation>
    <scope>NUCLEOTIDE SEQUENCE [LARGE SCALE GENOMIC DNA]</scope>
    <source>
        <strain evidence="3">S238N-H82 / ATCC MYA-4686</strain>
    </source>
</reference>
<dbReference type="Proteomes" id="UP000001194">
    <property type="component" value="Unassembled WGS sequence"/>
</dbReference>
<evidence type="ECO:0000313" key="2">
    <source>
        <dbReference type="EMBL" id="EDR09961.1"/>
    </source>
</evidence>
<keyword evidence="1" id="KW-0732">Signal</keyword>
<dbReference type="KEGG" id="lbc:LACBIDRAFT_325872"/>
<keyword evidence="3" id="KW-1185">Reference proteome</keyword>
<dbReference type="HOGENOM" id="CLU_715849_0_0_1"/>